<evidence type="ECO:0000256" key="1">
    <source>
        <dbReference type="ARBA" id="ARBA00001602"/>
    </source>
</evidence>
<dbReference type="HAMAP" id="MF_00258">
    <property type="entry name" value="Glu_racemase"/>
    <property type="match status" value="1"/>
</dbReference>
<dbReference type="HOGENOM" id="CLU_052344_0_2_9"/>
<dbReference type="InterPro" id="IPR001920">
    <property type="entry name" value="Asp/Glu_race"/>
</dbReference>
<dbReference type="AlphaFoldDB" id="G2KVQ0"/>
<dbReference type="InterPro" id="IPR018187">
    <property type="entry name" value="Asp/Glu_racemase_AS_1"/>
</dbReference>
<feature type="active site" description="Proton donor/acceptor" evidence="7">
    <location>
        <position position="95"/>
    </location>
</feature>
<evidence type="ECO:0000256" key="7">
    <source>
        <dbReference type="HAMAP-Rule" id="MF_00258"/>
    </source>
</evidence>
<evidence type="ECO:0000256" key="2">
    <source>
        <dbReference type="ARBA" id="ARBA00013090"/>
    </source>
</evidence>
<accession>G2KVQ0</accession>
<evidence type="ECO:0000256" key="5">
    <source>
        <dbReference type="ARBA" id="ARBA00023235"/>
    </source>
</evidence>
<feature type="binding site" evidence="7">
    <location>
        <begin position="64"/>
        <end position="65"/>
    </location>
    <ligand>
        <name>substrate</name>
    </ligand>
</feature>
<dbReference type="SUPFAM" id="SSF53681">
    <property type="entry name" value="Aspartate/glutamate racemase"/>
    <property type="match status" value="2"/>
</dbReference>
<dbReference type="EC" id="5.1.1.3" evidence="2 7"/>
<name>G2KVQ0_FRUST</name>
<reference evidence="8 9" key="1">
    <citation type="journal article" date="2011" name="Microb. Cell Fact.">
        <title>Genomic analysis reveals Lactobacillus sanfranciscensis as stable element in traditional sourdoughs.</title>
        <authorList>
            <person name="Vogel R.F."/>
            <person name="Pavlovic M."/>
            <person name="Ehrmann M.A."/>
            <person name="Wiezer A."/>
            <person name="Liesegang H."/>
            <person name="Offschanka S."/>
            <person name="Voget S."/>
            <person name="Angelov A."/>
            <person name="Bocker G."/>
            <person name="Liebl W."/>
        </authorList>
    </citation>
    <scope>NUCLEOTIDE SEQUENCE [LARGE SCALE GENOMIC DNA]</scope>
    <source>
        <strain evidence="8 9">TMW 1.1304</strain>
    </source>
</reference>
<evidence type="ECO:0000256" key="4">
    <source>
        <dbReference type="ARBA" id="ARBA00022984"/>
    </source>
</evidence>
<dbReference type="GO" id="GO:0008881">
    <property type="term" value="F:glutamate racemase activity"/>
    <property type="evidence" value="ECO:0007669"/>
    <property type="project" value="UniProtKB-UniRule"/>
</dbReference>
<dbReference type="STRING" id="714313.LSA_08930"/>
<evidence type="ECO:0000256" key="6">
    <source>
        <dbReference type="ARBA" id="ARBA00023316"/>
    </source>
</evidence>
<proteinExistence type="inferred from homology"/>
<evidence type="ECO:0000313" key="9">
    <source>
        <dbReference type="Proteomes" id="UP000001285"/>
    </source>
</evidence>
<dbReference type="Proteomes" id="UP000001285">
    <property type="component" value="Chromosome"/>
</dbReference>
<protein>
    <recommendedName>
        <fullName evidence="2 7">Glutamate racemase</fullName>
        <ecNumber evidence="2 7">5.1.1.3</ecNumber>
    </recommendedName>
</protein>
<dbReference type="GO" id="GO:0009252">
    <property type="term" value="P:peptidoglycan biosynthetic process"/>
    <property type="evidence" value="ECO:0007669"/>
    <property type="project" value="UniProtKB-UniRule"/>
</dbReference>
<dbReference type="GO" id="GO:0071555">
    <property type="term" value="P:cell wall organization"/>
    <property type="evidence" value="ECO:0007669"/>
    <property type="project" value="UniProtKB-KW"/>
</dbReference>
<comment type="similarity">
    <text evidence="7">Belongs to the aspartate/glutamate racemases family.</text>
</comment>
<dbReference type="PANTHER" id="PTHR21198:SF2">
    <property type="entry name" value="GLUTAMATE RACEMASE"/>
    <property type="match status" value="1"/>
</dbReference>
<keyword evidence="3 7" id="KW-0133">Cell shape</keyword>
<dbReference type="EMBL" id="CP002461">
    <property type="protein sequence ID" value="AEN99294.1"/>
    <property type="molecule type" value="Genomic_DNA"/>
</dbReference>
<comment type="pathway">
    <text evidence="7">Cell wall biogenesis; peptidoglycan biosynthesis.</text>
</comment>
<dbReference type="KEGG" id="lsn:LSA_08930"/>
<dbReference type="InterPro" id="IPR015942">
    <property type="entry name" value="Asp/Glu/hydantoin_racemase"/>
</dbReference>
<dbReference type="PROSITE" id="PS00924">
    <property type="entry name" value="ASP_GLU_RACEMASE_2"/>
    <property type="match status" value="1"/>
</dbReference>
<feature type="active site" description="Proton donor/acceptor" evidence="7">
    <location>
        <position position="206"/>
    </location>
</feature>
<dbReference type="InterPro" id="IPR004391">
    <property type="entry name" value="Glu_race"/>
</dbReference>
<keyword evidence="6 7" id="KW-0961">Cell wall biogenesis/degradation</keyword>
<dbReference type="Gene3D" id="3.40.50.1860">
    <property type="match status" value="2"/>
</dbReference>
<comment type="catalytic activity">
    <reaction evidence="1 7">
        <text>L-glutamate = D-glutamate</text>
        <dbReference type="Rhea" id="RHEA:12813"/>
        <dbReference type="ChEBI" id="CHEBI:29985"/>
        <dbReference type="ChEBI" id="CHEBI:29986"/>
        <dbReference type="EC" id="5.1.1.3"/>
    </reaction>
</comment>
<feature type="binding site" evidence="7">
    <location>
        <begin position="96"/>
        <end position="97"/>
    </location>
    <ligand>
        <name>substrate</name>
    </ligand>
</feature>
<dbReference type="Pfam" id="PF01177">
    <property type="entry name" value="Asp_Glu_race"/>
    <property type="match status" value="1"/>
</dbReference>
<dbReference type="UniPathway" id="UPA00219"/>
<dbReference type="eggNOG" id="COG0796">
    <property type="taxonomic scope" value="Bacteria"/>
</dbReference>
<comment type="function">
    <text evidence="7">Provides the (R)-glutamate required for cell wall biosynthesis.</text>
</comment>
<feature type="binding site" evidence="7">
    <location>
        <begin position="32"/>
        <end position="33"/>
    </location>
    <ligand>
        <name>substrate</name>
    </ligand>
</feature>
<gene>
    <name evidence="7 8" type="primary">murI</name>
    <name evidence="8" type="ordered locus">LSA_08930</name>
</gene>
<organism evidence="8 9">
    <name type="scientific">Fructilactobacillus sanfranciscensis (strain TMW 1.1304)</name>
    <name type="common">Lactobacillus sanfranciscensis</name>
    <dbReference type="NCBI Taxonomy" id="714313"/>
    <lineage>
        <taxon>Bacteria</taxon>
        <taxon>Bacillati</taxon>
        <taxon>Bacillota</taxon>
        <taxon>Bacilli</taxon>
        <taxon>Lactobacillales</taxon>
        <taxon>Lactobacillaceae</taxon>
        <taxon>Fructilactobacillus</taxon>
    </lineage>
</organism>
<dbReference type="FunFam" id="3.40.50.1860:FF:000001">
    <property type="entry name" value="Glutamate racemase"/>
    <property type="match status" value="1"/>
</dbReference>
<keyword evidence="9" id="KW-1185">Reference proteome</keyword>
<evidence type="ECO:0000313" key="8">
    <source>
        <dbReference type="EMBL" id="AEN99294.1"/>
    </source>
</evidence>
<dbReference type="NCBIfam" id="TIGR00067">
    <property type="entry name" value="glut_race"/>
    <property type="match status" value="1"/>
</dbReference>
<dbReference type="PANTHER" id="PTHR21198">
    <property type="entry name" value="GLUTAMATE RACEMASE"/>
    <property type="match status" value="1"/>
</dbReference>
<dbReference type="InterPro" id="IPR033134">
    <property type="entry name" value="Asp/Glu_racemase_AS_2"/>
</dbReference>
<dbReference type="PROSITE" id="PS00923">
    <property type="entry name" value="ASP_GLU_RACEMASE_1"/>
    <property type="match status" value="1"/>
</dbReference>
<feature type="binding site" evidence="7">
    <location>
        <begin position="207"/>
        <end position="208"/>
    </location>
    <ligand>
        <name>substrate</name>
    </ligand>
</feature>
<sequence>MIQSAWLVIYEYNGYIKRGGNTMKSEPIAFMDSGIGGLTVLKVALKELPHENMIYLGDEAHMPYGEKSVDQVVNYSMEIGNFFEKQNAKCMVVACNTATASALKDLQTKLSIPVVGVIKPGSSAAVKATKNGKIGVIGTKVTIDSHAYRDEIKKLTPEIETVGLACPTFIPLVEKGDYTSQAARDTIANGLASIKNSGIDTLILGCTHFPIIANLIQDVMGDEVKLIDPGYETVNVAKQILKDNNELNNAKTTEINYYTTEGVIHFNNVASKWLNRKVGSELITPNQLKDYEK</sequence>
<dbReference type="GO" id="GO:0008360">
    <property type="term" value="P:regulation of cell shape"/>
    <property type="evidence" value="ECO:0007669"/>
    <property type="project" value="UniProtKB-KW"/>
</dbReference>
<keyword evidence="4 7" id="KW-0573">Peptidoglycan synthesis</keyword>
<evidence type="ECO:0000256" key="3">
    <source>
        <dbReference type="ARBA" id="ARBA00022960"/>
    </source>
</evidence>
<keyword evidence="5 7" id="KW-0413">Isomerase</keyword>